<dbReference type="AlphaFoldDB" id="A0A7W7N330"/>
<comment type="caution">
    <text evidence="1">The sequence shown here is derived from an EMBL/GenBank/DDBJ whole genome shotgun (WGS) entry which is preliminary data.</text>
</comment>
<organism evidence="1 2">
    <name type="scientific">Brevundimonas bullata</name>
    <dbReference type="NCBI Taxonomy" id="13160"/>
    <lineage>
        <taxon>Bacteria</taxon>
        <taxon>Pseudomonadati</taxon>
        <taxon>Pseudomonadota</taxon>
        <taxon>Alphaproteobacteria</taxon>
        <taxon>Caulobacterales</taxon>
        <taxon>Caulobacteraceae</taxon>
        <taxon>Brevundimonas</taxon>
    </lineage>
</organism>
<keyword evidence="2" id="KW-1185">Reference proteome</keyword>
<evidence type="ECO:0000313" key="2">
    <source>
        <dbReference type="Proteomes" id="UP000539957"/>
    </source>
</evidence>
<name>A0A7W7N330_9CAUL</name>
<dbReference type="Proteomes" id="UP000539957">
    <property type="component" value="Unassembled WGS sequence"/>
</dbReference>
<reference evidence="1 2" key="1">
    <citation type="submission" date="2020-08" db="EMBL/GenBank/DDBJ databases">
        <title>Functional genomics of gut bacteria from endangered species of beetles.</title>
        <authorList>
            <person name="Carlos-Shanley C."/>
        </authorList>
    </citation>
    <scope>NUCLEOTIDE SEQUENCE [LARGE SCALE GENOMIC DNA]</scope>
    <source>
        <strain evidence="1 2">S00123</strain>
    </source>
</reference>
<protein>
    <submittedName>
        <fullName evidence="1">Uncharacterized protein</fullName>
    </submittedName>
</protein>
<dbReference type="RefSeq" id="WP_184268956.1">
    <property type="nucleotide sequence ID" value="NZ_JACHKY010000002.1"/>
</dbReference>
<accession>A0A7W7N330</accession>
<evidence type="ECO:0000313" key="1">
    <source>
        <dbReference type="EMBL" id="MBB4797975.1"/>
    </source>
</evidence>
<gene>
    <name evidence="1" type="ORF">HNP32_001699</name>
</gene>
<proteinExistence type="predicted"/>
<sequence>MMEVIICPGFNKLYRVALVDDAGSFEALSEHDAPEQAMAAKLLARAAQARADLMLNKIFRETAK</sequence>
<dbReference type="EMBL" id="JACHKY010000002">
    <property type="protein sequence ID" value="MBB4797975.1"/>
    <property type="molecule type" value="Genomic_DNA"/>
</dbReference>